<dbReference type="RefSeq" id="WP_133817916.1">
    <property type="nucleotide sequence ID" value="NZ_SNZH01000003.1"/>
</dbReference>
<name>A0A4R6Z512_9GAMM</name>
<dbReference type="EMBL" id="SNZH01000003">
    <property type="protein sequence ID" value="TDR46787.1"/>
    <property type="molecule type" value="Genomic_DNA"/>
</dbReference>
<reference evidence="2 3" key="1">
    <citation type="submission" date="2019-03" db="EMBL/GenBank/DDBJ databases">
        <title>Genomic Encyclopedia of Type Strains, Phase IV (KMG-IV): sequencing the most valuable type-strain genomes for metagenomic binning, comparative biology and taxonomic classification.</title>
        <authorList>
            <person name="Goeker M."/>
        </authorList>
    </citation>
    <scope>NUCLEOTIDE SEQUENCE [LARGE SCALE GENOMIC DNA]</scope>
    <source>
        <strain evidence="2 3">DSM 21667</strain>
    </source>
</reference>
<evidence type="ECO:0008006" key="4">
    <source>
        <dbReference type="Google" id="ProtNLM"/>
    </source>
</evidence>
<gene>
    <name evidence="2" type="ORF">DFR29_103323</name>
</gene>
<protein>
    <recommendedName>
        <fullName evidence="4">Lipocalin-like protein</fullName>
    </recommendedName>
</protein>
<proteinExistence type="predicted"/>
<evidence type="ECO:0000313" key="2">
    <source>
        <dbReference type="EMBL" id="TDR46787.1"/>
    </source>
</evidence>
<dbReference type="OrthoDB" id="8173690at2"/>
<evidence type="ECO:0000313" key="3">
    <source>
        <dbReference type="Proteomes" id="UP000295293"/>
    </source>
</evidence>
<organism evidence="2 3">
    <name type="scientific">Tahibacter aquaticus</name>
    <dbReference type="NCBI Taxonomy" id="520092"/>
    <lineage>
        <taxon>Bacteria</taxon>
        <taxon>Pseudomonadati</taxon>
        <taxon>Pseudomonadota</taxon>
        <taxon>Gammaproteobacteria</taxon>
        <taxon>Lysobacterales</taxon>
        <taxon>Rhodanobacteraceae</taxon>
        <taxon>Tahibacter</taxon>
    </lineage>
</organism>
<sequence length="138" mass="14961">MHSEIAALMRRFSDEKTMSILGEWKISSSVAVDDGVVEPTPDGVVEQVDDLVRIEERNPPVNPRRARYTCIRGGMVEFSGDLDLNAAGDEVSGTFTDGARYTIRAELKIAGGDETISGLTTRKGASESSTGQWDGKRP</sequence>
<feature type="region of interest" description="Disordered" evidence="1">
    <location>
        <begin position="114"/>
        <end position="138"/>
    </location>
</feature>
<evidence type="ECO:0000256" key="1">
    <source>
        <dbReference type="SAM" id="MobiDB-lite"/>
    </source>
</evidence>
<dbReference type="Proteomes" id="UP000295293">
    <property type="component" value="Unassembled WGS sequence"/>
</dbReference>
<accession>A0A4R6Z512</accession>
<comment type="caution">
    <text evidence="2">The sequence shown here is derived from an EMBL/GenBank/DDBJ whole genome shotgun (WGS) entry which is preliminary data.</text>
</comment>
<keyword evidence="3" id="KW-1185">Reference proteome</keyword>
<dbReference type="AlphaFoldDB" id="A0A4R6Z512"/>